<feature type="signal peptide" evidence="1">
    <location>
        <begin position="1"/>
        <end position="19"/>
    </location>
</feature>
<dbReference type="NCBIfam" id="TIGR04183">
    <property type="entry name" value="Por_Secre_tail"/>
    <property type="match status" value="1"/>
</dbReference>
<gene>
    <name evidence="3" type="ORF">CLV84_3888</name>
</gene>
<keyword evidence="4" id="KW-1185">Reference proteome</keyword>
<dbReference type="Pfam" id="PF18962">
    <property type="entry name" value="Por_Secre_tail"/>
    <property type="match status" value="1"/>
</dbReference>
<protein>
    <submittedName>
        <fullName evidence="3">Putative secreted protein (Por secretion system target)</fullName>
    </submittedName>
</protein>
<sequence>MPKLLLSFGLLLVAIASQAQVIYVDADAGGTNDGSSWANAYTDLSVAIDSAEAGSDLWIAAGTYVTPETSPFFIDRELSLYGGFAGTETSAGEADPSTNVTVLSGDVSGNDVVGSYDSLLAVDNNRVLVIIDTNETSQFTVTIDGLTISHGVIAPNFPGSVPLFPYAGGGIYSEAKTMVSRVTFSDNRAPFGSAAAYIFTTASGSTFDDISLINNPTSVANAMYFNLADSISIRNSSFTEGTTSMETGMIFAANLTGLTIQNSIFDTISIAGSAAALETANVLDIDVRGSEFTDLSAGGFGGAMYIFNDPNFMSDREIDPTELTIDNCSFTNNSSAGRGGSLALFNLSNTVSNSSFVDGVGQLGGAIYYVTFDTLEYRQVVTNNLFNRNVGATGGAICYLTDYADLDIIGNTFTANIDDTEFGGGAIYLQATPDLDRNARLENNIFRGNQSLNGPGAALRIRRINSVLRGNSFSGNLGQDGTAEFDGAGVSTRIVSSSFIDNGNAENPFFRGAGIALFYNEVDQPTSLVVDSCTFRNNYTVNQSQRLSGGSGIYLEAVADSTFTLSVLNSRFEGNRVVGAAGGAVRVIENVDLIVDNCDFFSNFSSSGGAIDATRYLVRDTLGDVIEPRRYDSLIAPSLDLGRSIFVNNGAQPATDRDFSQGGAINLGDFSLRSTNSLFVNNRVQSGGSGGAIIINGSSARNSVLDNYLINNTFFNNSDGNRPENAADSIPGSVGNAVAIFQPGNTDPLVNAVTLTIQNNALFMEATDEESIGLERNVGYLEDPTGFGEISLISLGGNYFNSTSDVAAEFTDDEADILDVNADLESIFIDPFEADRASEFPNLGLAGDASTNPLVDAGTTGPLVPEVDLYGTERDDMPDIGALELGSIAPVGIAEPIEESGLSFEFYPNPAVDALNIINNDAGVRDFTVLLSDAQGRLISGQQYSAERNTLQVSRLPAGVYHLTLIVNDKLYSKQFLKR</sequence>
<dbReference type="InterPro" id="IPR026444">
    <property type="entry name" value="Secre_tail"/>
</dbReference>
<dbReference type="InterPro" id="IPR011050">
    <property type="entry name" value="Pectin_lyase_fold/virulence"/>
</dbReference>
<name>A0A2S6I1A8_9BACT</name>
<dbReference type="GO" id="GO:0000724">
    <property type="term" value="P:double-strand break repair via homologous recombination"/>
    <property type="evidence" value="ECO:0007669"/>
    <property type="project" value="TreeGrafter"/>
</dbReference>
<dbReference type="InterPro" id="IPR051246">
    <property type="entry name" value="WDR48"/>
</dbReference>
<comment type="caution">
    <text evidence="3">The sequence shown here is derived from an EMBL/GenBank/DDBJ whole genome shotgun (WGS) entry which is preliminary data.</text>
</comment>
<accession>A0A2S6I1A8</accession>
<dbReference type="Proteomes" id="UP000237662">
    <property type="component" value="Unassembled WGS sequence"/>
</dbReference>
<dbReference type="GO" id="GO:0043130">
    <property type="term" value="F:ubiquitin binding"/>
    <property type="evidence" value="ECO:0007669"/>
    <property type="project" value="TreeGrafter"/>
</dbReference>
<proteinExistence type="predicted"/>
<keyword evidence="1" id="KW-0732">Signal</keyword>
<reference evidence="3 4" key="1">
    <citation type="submission" date="2018-02" db="EMBL/GenBank/DDBJ databases">
        <title>Genomic Encyclopedia of Archaeal and Bacterial Type Strains, Phase II (KMG-II): from individual species to whole genera.</title>
        <authorList>
            <person name="Goeker M."/>
        </authorList>
    </citation>
    <scope>NUCLEOTIDE SEQUENCE [LARGE SCALE GENOMIC DNA]</scope>
    <source>
        <strain evidence="3 4">DSM 29526</strain>
    </source>
</reference>
<dbReference type="RefSeq" id="WP_104421443.1">
    <property type="nucleotide sequence ID" value="NZ_PTJC01000007.1"/>
</dbReference>
<dbReference type="OrthoDB" id="8901262at2"/>
<dbReference type="PANTHER" id="PTHR19862:SF14">
    <property type="entry name" value="WD REPEAT-CONTAINING PROTEIN 48"/>
    <property type="match status" value="1"/>
</dbReference>
<organism evidence="3 4">
    <name type="scientific">Neolewinella xylanilytica</name>
    <dbReference type="NCBI Taxonomy" id="1514080"/>
    <lineage>
        <taxon>Bacteria</taxon>
        <taxon>Pseudomonadati</taxon>
        <taxon>Bacteroidota</taxon>
        <taxon>Saprospiria</taxon>
        <taxon>Saprospirales</taxon>
        <taxon>Lewinellaceae</taxon>
        <taxon>Neolewinella</taxon>
    </lineage>
</organism>
<dbReference type="SMART" id="SM00710">
    <property type="entry name" value="PbH1"/>
    <property type="match status" value="11"/>
</dbReference>
<dbReference type="SUPFAM" id="SSF51126">
    <property type="entry name" value="Pectin lyase-like"/>
    <property type="match status" value="2"/>
</dbReference>
<dbReference type="EMBL" id="PTJC01000007">
    <property type="protein sequence ID" value="PPK84725.1"/>
    <property type="molecule type" value="Genomic_DNA"/>
</dbReference>
<dbReference type="InterPro" id="IPR006626">
    <property type="entry name" value="PbH1"/>
</dbReference>
<dbReference type="AlphaFoldDB" id="A0A2S6I1A8"/>
<evidence type="ECO:0000313" key="4">
    <source>
        <dbReference type="Proteomes" id="UP000237662"/>
    </source>
</evidence>
<evidence type="ECO:0000313" key="3">
    <source>
        <dbReference type="EMBL" id="PPK84725.1"/>
    </source>
</evidence>
<dbReference type="PANTHER" id="PTHR19862">
    <property type="entry name" value="WD REPEAT-CONTAINING PROTEIN 48"/>
    <property type="match status" value="1"/>
</dbReference>
<feature type="chain" id="PRO_5015548289" evidence="1">
    <location>
        <begin position="20"/>
        <end position="979"/>
    </location>
</feature>
<evidence type="ECO:0000256" key="1">
    <source>
        <dbReference type="SAM" id="SignalP"/>
    </source>
</evidence>
<evidence type="ECO:0000259" key="2">
    <source>
        <dbReference type="Pfam" id="PF18962"/>
    </source>
</evidence>
<feature type="domain" description="Secretion system C-terminal sorting" evidence="2">
    <location>
        <begin position="907"/>
        <end position="972"/>
    </location>
</feature>